<proteinExistence type="predicted"/>
<name>A0A1I0Q2R9_9BACT</name>
<evidence type="ECO:0000259" key="1">
    <source>
        <dbReference type="Pfam" id="PF04717"/>
    </source>
</evidence>
<dbReference type="Gene3D" id="2.30.110.50">
    <property type="match status" value="1"/>
</dbReference>
<organism evidence="2 3">
    <name type="scientific">Chitinophaga arvensicola</name>
    <dbReference type="NCBI Taxonomy" id="29529"/>
    <lineage>
        <taxon>Bacteria</taxon>
        <taxon>Pseudomonadati</taxon>
        <taxon>Bacteroidota</taxon>
        <taxon>Chitinophagia</taxon>
        <taxon>Chitinophagales</taxon>
        <taxon>Chitinophagaceae</taxon>
        <taxon>Chitinophaga</taxon>
    </lineage>
</organism>
<dbReference type="AlphaFoldDB" id="A0A1I0Q2R9"/>
<dbReference type="SUPFAM" id="SSF69279">
    <property type="entry name" value="Phage tail proteins"/>
    <property type="match status" value="2"/>
</dbReference>
<dbReference type="STRING" id="29529.SAMN04488122_1185"/>
<dbReference type="RefSeq" id="WP_089891785.1">
    <property type="nucleotide sequence ID" value="NZ_FOJG01000001.1"/>
</dbReference>
<dbReference type="InterPro" id="IPR037026">
    <property type="entry name" value="Vgr_OB-fold_dom_sf"/>
</dbReference>
<dbReference type="Proteomes" id="UP000199310">
    <property type="component" value="Unassembled WGS sequence"/>
</dbReference>
<evidence type="ECO:0000313" key="2">
    <source>
        <dbReference type="EMBL" id="SEW21266.1"/>
    </source>
</evidence>
<dbReference type="Gene3D" id="3.55.50.10">
    <property type="entry name" value="Baseplate protein-like domains"/>
    <property type="match status" value="1"/>
</dbReference>
<dbReference type="InterPro" id="IPR006531">
    <property type="entry name" value="Gp5/Vgr_OB"/>
</dbReference>
<dbReference type="Pfam" id="PF05954">
    <property type="entry name" value="Phage_GPD"/>
    <property type="match status" value="1"/>
</dbReference>
<accession>A0A1I0Q2R9</accession>
<reference evidence="3" key="1">
    <citation type="submission" date="2016-10" db="EMBL/GenBank/DDBJ databases">
        <authorList>
            <person name="Varghese N."/>
            <person name="Submissions S."/>
        </authorList>
    </citation>
    <scope>NUCLEOTIDE SEQUENCE [LARGE SCALE GENOMIC DNA]</scope>
    <source>
        <strain evidence="3">DSM 3695</strain>
    </source>
</reference>
<dbReference type="Gene3D" id="2.40.50.230">
    <property type="entry name" value="Gp5 N-terminal domain"/>
    <property type="match status" value="1"/>
</dbReference>
<keyword evidence="3" id="KW-1185">Reference proteome</keyword>
<dbReference type="OrthoDB" id="727155at2"/>
<dbReference type="Pfam" id="PF04717">
    <property type="entry name" value="Phage_base_V"/>
    <property type="match status" value="1"/>
</dbReference>
<sequence>MALNTTTTISVEQQQFDQFRYLHLKQSTRKHHEFELGISYDWLSRYGEHPVKAGKYMLGKEISISIRPAEINLDMRPLLFNGIITGVSAGKEADGNTGECILKGNCPAILLSGNPHMQSYEQQTLSSIVNTVFKNCHPFAASPLVDPSHTDPLKYIVQYKEPGFDFLHRLSQRYGENFFYNGQQLIFGKYLPQKTSLVHQKDLIDFAMEYKTRPLNQTLQTYEYRRDQHLEGHTKQLASNYGNTYTLHMQALSNKMYPHKASYKVPFAFSSKASAELFTLTHQFHKSRAAELVTIKGSSRNTGLRVGDIVSIQEQISVPVDHGEFLLTSIEHFCNGNGHYHNTFEGIPADMNANVLHRSDMPVCEAQRAIVTDNNDPKGLGRIRVRYQWQQGSTPWIRLHQPHAGAGKGFYFIPEINEEVWTDFEGGNPEAPYAIGCAYNGNATTSYGDPLNNIKAIKTRSGHTIRLDDTEGKENIIITDKGGNTVLMDTYAKSISISAPEKINITARNISIHASENVDLNAGSNVNHAAGIDILQHAGDSLYQYAVNDYRLTATNITKIALENMSLQAKEIDKNAEEINIESTKENMQISAGKSVSIKSSEKSKIF</sequence>
<dbReference type="Gene3D" id="4.10.220.110">
    <property type="match status" value="1"/>
</dbReference>
<gene>
    <name evidence="2" type="ORF">SAMN04488122_1185</name>
</gene>
<evidence type="ECO:0000313" key="3">
    <source>
        <dbReference type="Proteomes" id="UP000199310"/>
    </source>
</evidence>
<dbReference type="SUPFAM" id="SSF69349">
    <property type="entry name" value="Phage fibre proteins"/>
    <property type="match status" value="1"/>
</dbReference>
<feature type="domain" description="Gp5/Type VI secretion system Vgr protein OB-fold" evidence="1">
    <location>
        <begin position="367"/>
        <end position="439"/>
    </location>
</feature>
<protein>
    <submittedName>
        <fullName evidence="2">Uncharacterized conserved protein, implicated in type VI secretion and phage assembly</fullName>
    </submittedName>
</protein>
<dbReference type="EMBL" id="FOJG01000001">
    <property type="protein sequence ID" value="SEW21266.1"/>
    <property type="molecule type" value="Genomic_DNA"/>
</dbReference>
<dbReference type="SUPFAM" id="SSF69255">
    <property type="entry name" value="gp5 N-terminal domain-like"/>
    <property type="match status" value="1"/>
</dbReference>